<organism evidence="17 18">
    <name type="scientific">Hyalella azteca</name>
    <name type="common">Amphipod</name>
    <dbReference type="NCBI Taxonomy" id="294128"/>
    <lineage>
        <taxon>Eukaryota</taxon>
        <taxon>Metazoa</taxon>
        <taxon>Ecdysozoa</taxon>
        <taxon>Arthropoda</taxon>
        <taxon>Crustacea</taxon>
        <taxon>Multicrustacea</taxon>
        <taxon>Malacostraca</taxon>
        <taxon>Eumalacostraca</taxon>
        <taxon>Peracarida</taxon>
        <taxon>Amphipoda</taxon>
        <taxon>Senticaudata</taxon>
        <taxon>Talitrida</taxon>
        <taxon>Talitroidea</taxon>
        <taxon>Hyalellidae</taxon>
        <taxon>Hyalella</taxon>
    </lineage>
</organism>
<evidence type="ECO:0000256" key="14">
    <source>
        <dbReference type="SAM" id="MobiDB-lite"/>
    </source>
</evidence>
<protein>
    <recommendedName>
        <fullName evidence="12">DNA 3'-5' helicase</fullName>
        <ecNumber evidence="12">5.6.2.4</ecNumber>
    </recommendedName>
</protein>
<evidence type="ECO:0000256" key="4">
    <source>
        <dbReference type="ARBA" id="ARBA00022741"/>
    </source>
</evidence>
<feature type="region of interest" description="Disordered" evidence="14">
    <location>
        <begin position="1423"/>
        <end position="1517"/>
    </location>
</feature>
<dbReference type="GO" id="GO:0005694">
    <property type="term" value="C:chromosome"/>
    <property type="evidence" value="ECO:0007669"/>
    <property type="project" value="InterPro"/>
</dbReference>
<dbReference type="CDD" id="cd18794">
    <property type="entry name" value="SF2_C_RecQ"/>
    <property type="match status" value="1"/>
</dbReference>
<gene>
    <name evidence="18" type="primary">LOC108675251</name>
</gene>
<keyword evidence="6" id="KW-0347">Helicase</keyword>
<evidence type="ECO:0000256" key="2">
    <source>
        <dbReference type="ARBA" id="ARBA00005446"/>
    </source>
</evidence>
<feature type="compositionally biased region" description="Basic and acidic residues" evidence="14">
    <location>
        <begin position="1211"/>
        <end position="1221"/>
    </location>
</feature>
<feature type="compositionally biased region" description="Low complexity" evidence="14">
    <location>
        <begin position="802"/>
        <end position="816"/>
    </location>
</feature>
<dbReference type="Gene3D" id="3.40.50.300">
    <property type="entry name" value="P-loop containing nucleotide triphosphate hydrolases"/>
    <property type="match status" value="2"/>
</dbReference>
<dbReference type="PANTHER" id="PTHR13710">
    <property type="entry name" value="DNA HELICASE RECQ FAMILY MEMBER"/>
    <property type="match status" value="1"/>
</dbReference>
<feature type="compositionally biased region" description="Basic and acidic residues" evidence="14">
    <location>
        <begin position="838"/>
        <end position="848"/>
    </location>
</feature>
<dbReference type="GO" id="GO:0009378">
    <property type="term" value="F:four-way junction helicase activity"/>
    <property type="evidence" value="ECO:0007669"/>
    <property type="project" value="TreeGrafter"/>
</dbReference>
<dbReference type="GO" id="GO:0000724">
    <property type="term" value="P:double-strand break repair via homologous recombination"/>
    <property type="evidence" value="ECO:0007669"/>
    <property type="project" value="TreeGrafter"/>
</dbReference>
<feature type="compositionally biased region" description="Polar residues" evidence="14">
    <location>
        <begin position="958"/>
        <end position="971"/>
    </location>
</feature>
<feature type="region of interest" description="Disordered" evidence="14">
    <location>
        <begin position="692"/>
        <end position="923"/>
    </location>
</feature>
<feature type="region of interest" description="Disordered" evidence="14">
    <location>
        <begin position="1327"/>
        <end position="1356"/>
    </location>
</feature>
<evidence type="ECO:0000256" key="11">
    <source>
        <dbReference type="ARBA" id="ARBA00034617"/>
    </source>
</evidence>
<keyword evidence="9" id="KW-0413">Isomerase</keyword>
<dbReference type="PROSITE" id="PS51194">
    <property type="entry name" value="HELICASE_CTER"/>
    <property type="match status" value="1"/>
</dbReference>
<dbReference type="InterPro" id="IPR013257">
    <property type="entry name" value="SRI"/>
</dbReference>
<evidence type="ECO:0000256" key="9">
    <source>
        <dbReference type="ARBA" id="ARBA00023235"/>
    </source>
</evidence>
<feature type="compositionally biased region" description="Basic and acidic residues" evidence="14">
    <location>
        <begin position="715"/>
        <end position="741"/>
    </location>
</feature>
<dbReference type="InterPro" id="IPR014001">
    <property type="entry name" value="Helicase_ATP-bd"/>
</dbReference>
<evidence type="ECO:0000256" key="8">
    <source>
        <dbReference type="ARBA" id="ARBA00023125"/>
    </source>
</evidence>
<evidence type="ECO:0000256" key="3">
    <source>
        <dbReference type="ARBA" id="ARBA00022723"/>
    </source>
</evidence>
<feature type="region of interest" description="Disordered" evidence="14">
    <location>
        <begin position="1382"/>
        <end position="1407"/>
    </location>
</feature>
<keyword evidence="7" id="KW-0067">ATP-binding</keyword>
<dbReference type="EC" id="5.6.2.4" evidence="12"/>
<feature type="region of interest" description="Disordered" evidence="14">
    <location>
        <begin position="949"/>
        <end position="1017"/>
    </location>
</feature>
<dbReference type="InterPro" id="IPR004589">
    <property type="entry name" value="DNA_helicase_ATP-dep_RecQ"/>
</dbReference>
<keyword evidence="5" id="KW-0378">Hydrolase</keyword>
<evidence type="ECO:0000259" key="16">
    <source>
        <dbReference type="PROSITE" id="PS51194"/>
    </source>
</evidence>
<feature type="region of interest" description="Disordered" evidence="14">
    <location>
        <begin position="536"/>
        <end position="565"/>
    </location>
</feature>
<feature type="compositionally biased region" description="Basic and acidic residues" evidence="14">
    <location>
        <begin position="911"/>
        <end position="923"/>
    </location>
</feature>
<dbReference type="RefSeq" id="XP_018018733.1">
    <property type="nucleotide sequence ID" value="XM_018163244.2"/>
</dbReference>
<proteinExistence type="inferred from homology"/>
<dbReference type="InterPro" id="IPR032284">
    <property type="entry name" value="RecQ_Zn-bd"/>
</dbReference>
<keyword evidence="4" id="KW-0547">Nucleotide-binding</keyword>
<dbReference type="GO" id="GO:0005524">
    <property type="term" value="F:ATP binding"/>
    <property type="evidence" value="ECO:0007669"/>
    <property type="project" value="UniProtKB-KW"/>
</dbReference>
<dbReference type="Pfam" id="PF08236">
    <property type="entry name" value="SRI"/>
    <property type="match status" value="1"/>
</dbReference>
<dbReference type="SMART" id="SM00487">
    <property type="entry name" value="DEXDc"/>
    <property type="match status" value="1"/>
</dbReference>
<feature type="compositionally biased region" description="Basic and acidic residues" evidence="14">
    <location>
        <begin position="1624"/>
        <end position="1640"/>
    </location>
</feature>
<comment type="subcellular location">
    <subcellularLocation>
        <location evidence="1">Nucleus</location>
    </subcellularLocation>
</comment>
<dbReference type="InterPro" id="IPR027417">
    <property type="entry name" value="P-loop_NTPase"/>
</dbReference>
<sequence>MSGKESILSTSDLDSKVKVKLQDHLNNTFHHLDYRSSLQKQAILAAVKGSHDVFVCMPTGAGKSLCYQLPAVLAEGKVAVVVCPLIALIKDQLDHLKKLKIPAATINSKITSTERKKVIDDLRSCKPDTKLLYITPEQANTSTFQSLAEHMSRHKKVSYIVVDEAHCVSQWGHDFRPDYLKLSHLRRMVPRVPWIALTATATAQVTEDIEHQLALRDPVLRFKASSYRRNLFYSVKFKEVLDDPYADLKEFLAEALGGELSHRTKKSGCAIVYCRTRNATEEVAEALSYRGVPTKCYHAGLKDKERAEVQDSWMRGDVPVITATISFGMGVDKASVRAVAHWSVPQSMAAYYQESGRAGRDGKPAQCRIYYSRKERGIIEFLMKKDVSKAKTSRKEDVGKAALKGFFEVIKFCEDPNCRHYSFCKHFGEQGGLDGGVGSSRTCGSHCDYCTNTKGVEQLKVAFMGALLRKRTPLFTGPSPRYLGREDNELYGGGRRGQKREAECYNEDNDFDIRDLEHSEKIRRTAIISEQFALRRKGRANETPEHGNSARNSANETNSGKNKSKIAEKLRAEEELKEQLNRTKLRAAEFTAIKIAGLTIYTRESYLALLQQALEQNSELSSVRCRDRQQLLSPLAVEWEYLAYSSTAVKMMYQKNMMDRIKKLRESTKSFQVNAEVQDLLDKLERGEIALAPQQEQRADRAITDFYAPSKRRRGENQDQQEKSDKETTETNDMNHVEKMETSSSDEDNDKSVKLTLECKKESENDGTSEKEEDNISNMETTSCTRSRRMLSSDEDSDDLRASAASSTDVDSAGSSNFNPWFGDDAFEDADDYDIDKDDASDRLDDVSNSKLVGKCKVGDEKSLGDTNNELFMKTQTSCLSSSEAGAEGQQTDNINTSLSSSDDSMPLNKTQEKKAPDTDATEEKYYYDSMGVLRISGGNLASAKLQEDESSVDSFEGSKNTSSESVSSLLQYKDTTRETFKRNNQSYHTLSSSSSEPPSRHTSVEKELPDTTARNEVFGHESEAFTTCTKIQGFFSPHANSLKINNLPCIGEQALNGLVGVTQFKLSKTTDPDRLVELGKSADSVKGFCLASHVLSDRCEDEKRENAKRKNSNAVTSVKKRPKLEQVKAQKLKLIDLFDVDSSCDESDIRLKEKKKLGPDERRKKETSKSSSLKERPISREAVERSSQKQKIIISDQADHLGSTRTSHRKITDQRPRSEVKNIQSQKSSPDLVCKEGLAKPGKVVAASQNVDSRSNDVVRREQVSLSENHNHKSEKNTKIVKLDSKMEKNTSTRAADRQPKKLMEIDLFAQSSISDEELMDITRSMDKKMARSHSQKQLPEPDKQSHGKKKDIRLNNELGTNNTVAQTCVRSTIVQDKNKNQSANNFVESKEKNLPTHSKVKSSERPLLDAIDKHATSTVKTNSIENSMWSHNESNPKKCRSRSPSNKVQKNLTSRSHVSSSETCGDSNSSVARNMNQSHVKRSSKINDTKQGNSETITHHSSAVSASKCGSSSSKNKTVIPVKLKTFDLFAGIEEPEVSSVKKVLKSKSEKKKSSGASGNDCKASLGNVSSSKNVHCKAGKLKDLFDMSEDDLTDEDEEVIPKPRVDVTEMTQSRGTSISPRAEHSSDSSDNEHKTGRDSVANVSPEIKRSTSSTVTVDAKHNFSFIHKKKDKLPMVDGTKEKHEFPTYEPKVKRVSHYNSKTDKNTINVSLNKSKCATSSKREDEAFLTREGNSQGDNSLSSKPPNSTKKIKKKDRFSKNPVEITCHAKESPDNDEVLSLDDHETVPQSVAPSGTACSSVPATVSSNSIPNNVIPLIDLGSGDSVKTQVGETTLIPELDVINPIQLPIDVSAAKPTESSSVASIQLNGRNSSVNLKKVVADAVVKCLTPRYKKGEVSSKEVFKILARHLTSKVLSTPGATEQRSREAAVAHYATKVFDRSKGVVSSEELIVAVLS</sequence>
<feature type="region of interest" description="Disordered" evidence="14">
    <location>
        <begin position="1156"/>
        <end position="1235"/>
    </location>
</feature>
<dbReference type="GO" id="GO:0006355">
    <property type="term" value="P:regulation of DNA-templated transcription"/>
    <property type="evidence" value="ECO:0007669"/>
    <property type="project" value="InterPro"/>
</dbReference>
<feature type="region of interest" description="Disordered" evidence="14">
    <location>
        <begin position="1595"/>
        <end position="1658"/>
    </location>
</feature>
<evidence type="ECO:0000256" key="6">
    <source>
        <dbReference type="ARBA" id="ARBA00022806"/>
    </source>
</evidence>
<feature type="compositionally biased region" description="Acidic residues" evidence="14">
    <location>
        <begin position="825"/>
        <end position="837"/>
    </location>
</feature>
<evidence type="ECO:0000256" key="5">
    <source>
        <dbReference type="ARBA" id="ARBA00022801"/>
    </source>
</evidence>
<comment type="catalytic activity">
    <reaction evidence="11">
        <text>Couples ATP hydrolysis with the unwinding of duplex DNA by translocating in the 3'-5' direction.</text>
        <dbReference type="EC" id="5.6.2.4"/>
    </reaction>
</comment>
<feature type="domain" description="Helicase C-terminal" evidence="16">
    <location>
        <begin position="247"/>
        <end position="402"/>
    </location>
</feature>
<feature type="region of interest" description="Disordered" evidence="14">
    <location>
        <begin position="479"/>
        <end position="499"/>
    </location>
</feature>
<dbReference type="SMART" id="SM00490">
    <property type="entry name" value="HELICc"/>
    <property type="match status" value="1"/>
</dbReference>
<dbReference type="Proteomes" id="UP000694843">
    <property type="component" value="Unplaced"/>
</dbReference>
<keyword evidence="17" id="KW-1185">Reference proteome</keyword>
<dbReference type="GeneID" id="108675251"/>
<dbReference type="NCBIfam" id="TIGR00614">
    <property type="entry name" value="recQ_fam"/>
    <property type="match status" value="1"/>
</dbReference>
<evidence type="ECO:0000256" key="13">
    <source>
        <dbReference type="ARBA" id="ARBA00049360"/>
    </source>
</evidence>
<feature type="compositionally biased region" description="Basic and acidic residues" evidence="14">
    <location>
        <begin position="999"/>
        <end position="1010"/>
    </location>
</feature>
<keyword evidence="8" id="KW-0238">DNA-binding</keyword>
<dbReference type="FunFam" id="3.40.50.300:FF:000444">
    <property type="entry name" value="ATP-dependent DNA helicase"/>
    <property type="match status" value="1"/>
</dbReference>
<dbReference type="SUPFAM" id="SSF52540">
    <property type="entry name" value="P-loop containing nucleoside triphosphate hydrolases"/>
    <property type="match status" value="1"/>
</dbReference>
<dbReference type="GO" id="GO:0046872">
    <property type="term" value="F:metal ion binding"/>
    <property type="evidence" value="ECO:0007669"/>
    <property type="project" value="UniProtKB-KW"/>
</dbReference>
<feature type="compositionally biased region" description="Polar residues" evidence="14">
    <location>
        <begin position="1612"/>
        <end position="1622"/>
    </location>
</feature>
<feature type="compositionally biased region" description="Polar residues" evidence="14">
    <location>
        <begin position="865"/>
        <end position="910"/>
    </location>
</feature>
<keyword evidence="10" id="KW-0539">Nucleus</keyword>
<dbReference type="InterPro" id="IPR011545">
    <property type="entry name" value="DEAD/DEAH_box_helicase_dom"/>
</dbReference>
<evidence type="ECO:0000259" key="15">
    <source>
        <dbReference type="PROSITE" id="PS51192"/>
    </source>
</evidence>
<evidence type="ECO:0000256" key="12">
    <source>
        <dbReference type="ARBA" id="ARBA00034808"/>
    </source>
</evidence>
<feature type="compositionally biased region" description="Basic and acidic residues" evidence="14">
    <location>
        <begin position="1156"/>
        <end position="1188"/>
    </location>
</feature>
<dbReference type="Pfam" id="PF16124">
    <property type="entry name" value="RecQ_Zn_bind"/>
    <property type="match status" value="1"/>
</dbReference>
<dbReference type="GO" id="GO:0005737">
    <property type="term" value="C:cytoplasm"/>
    <property type="evidence" value="ECO:0007669"/>
    <property type="project" value="TreeGrafter"/>
</dbReference>
<feature type="compositionally biased region" description="Low complexity" evidence="14">
    <location>
        <begin position="1503"/>
        <end position="1517"/>
    </location>
</feature>
<dbReference type="GO" id="GO:0016787">
    <property type="term" value="F:hydrolase activity"/>
    <property type="evidence" value="ECO:0007669"/>
    <property type="project" value="UniProtKB-KW"/>
</dbReference>
<dbReference type="GO" id="GO:0003677">
    <property type="term" value="F:DNA binding"/>
    <property type="evidence" value="ECO:0007669"/>
    <property type="project" value="UniProtKB-KW"/>
</dbReference>
<comment type="catalytic activity">
    <reaction evidence="13">
        <text>ATP + H2O = ADP + phosphate + H(+)</text>
        <dbReference type="Rhea" id="RHEA:13065"/>
        <dbReference type="ChEBI" id="CHEBI:15377"/>
        <dbReference type="ChEBI" id="CHEBI:15378"/>
        <dbReference type="ChEBI" id="CHEBI:30616"/>
        <dbReference type="ChEBI" id="CHEBI:43474"/>
        <dbReference type="ChEBI" id="CHEBI:456216"/>
    </reaction>
</comment>
<accession>A0A8B7NY88</accession>
<feature type="region of interest" description="Disordered" evidence="14">
    <location>
        <begin position="1718"/>
        <end position="1763"/>
    </location>
</feature>
<feature type="compositionally biased region" description="Basic and acidic residues" evidence="14">
    <location>
        <begin position="750"/>
        <end position="770"/>
    </location>
</feature>
<evidence type="ECO:0000256" key="1">
    <source>
        <dbReference type="ARBA" id="ARBA00004123"/>
    </source>
</evidence>
<feature type="region of interest" description="Disordered" evidence="14">
    <location>
        <begin position="1540"/>
        <end position="1575"/>
    </location>
</feature>
<evidence type="ECO:0000256" key="10">
    <source>
        <dbReference type="ARBA" id="ARBA00023242"/>
    </source>
</evidence>
<dbReference type="Pfam" id="PF00270">
    <property type="entry name" value="DEAD"/>
    <property type="match status" value="1"/>
</dbReference>
<feature type="compositionally biased region" description="Low complexity" evidence="14">
    <location>
        <begin position="987"/>
        <end position="998"/>
    </location>
</feature>
<dbReference type="GO" id="GO:0043138">
    <property type="term" value="F:3'-5' DNA helicase activity"/>
    <property type="evidence" value="ECO:0007669"/>
    <property type="project" value="UniProtKB-EC"/>
</dbReference>
<feature type="compositionally biased region" description="Polar residues" evidence="14">
    <location>
        <begin position="1734"/>
        <end position="1743"/>
    </location>
</feature>
<dbReference type="InterPro" id="IPR002464">
    <property type="entry name" value="DNA/RNA_helicase_DEAH_CS"/>
</dbReference>
<dbReference type="PROSITE" id="PS00690">
    <property type="entry name" value="DEAH_ATP_HELICASE"/>
    <property type="match status" value="1"/>
</dbReference>
<reference evidence="18" key="1">
    <citation type="submission" date="2025-08" db="UniProtKB">
        <authorList>
            <consortium name="RefSeq"/>
        </authorList>
    </citation>
    <scope>IDENTIFICATION</scope>
    <source>
        <tissue evidence="18">Whole organism</tissue>
    </source>
</reference>
<feature type="compositionally biased region" description="Polar residues" evidence="14">
    <location>
        <begin position="1444"/>
        <end position="1480"/>
    </location>
</feature>
<dbReference type="Pfam" id="PF00271">
    <property type="entry name" value="Helicase_C"/>
    <property type="match status" value="1"/>
</dbReference>
<feature type="compositionally biased region" description="Polar residues" evidence="14">
    <location>
        <begin position="1491"/>
        <end position="1502"/>
    </location>
</feature>
<evidence type="ECO:0000256" key="7">
    <source>
        <dbReference type="ARBA" id="ARBA00022840"/>
    </source>
</evidence>
<dbReference type="PROSITE" id="PS51192">
    <property type="entry name" value="HELICASE_ATP_BIND_1"/>
    <property type="match status" value="1"/>
</dbReference>
<evidence type="ECO:0000313" key="17">
    <source>
        <dbReference type="Proteomes" id="UP000694843"/>
    </source>
</evidence>
<evidence type="ECO:0000313" key="18">
    <source>
        <dbReference type="RefSeq" id="XP_018018733.1"/>
    </source>
</evidence>
<feature type="compositionally biased region" description="Polar residues" evidence="14">
    <location>
        <begin position="776"/>
        <end position="785"/>
    </location>
</feature>
<dbReference type="InterPro" id="IPR001650">
    <property type="entry name" value="Helicase_C-like"/>
</dbReference>
<dbReference type="PANTHER" id="PTHR13710:SF152">
    <property type="entry name" value="ATP-DEPENDENT DNA HELICASE Q5"/>
    <property type="match status" value="1"/>
</dbReference>
<keyword evidence="3" id="KW-0479">Metal-binding</keyword>
<dbReference type="KEGG" id="hazt:108675251"/>
<feature type="domain" description="Helicase ATP-binding" evidence="15">
    <location>
        <begin position="44"/>
        <end position="219"/>
    </location>
</feature>
<dbReference type="GO" id="GO:0005634">
    <property type="term" value="C:nucleus"/>
    <property type="evidence" value="ECO:0007669"/>
    <property type="project" value="UniProtKB-SubCell"/>
</dbReference>
<comment type="similarity">
    <text evidence="2">Belongs to the helicase family. RecQ subfamily.</text>
</comment>
<feature type="compositionally biased region" description="Polar residues" evidence="14">
    <location>
        <begin position="549"/>
        <end position="561"/>
    </location>
</feature>
<feature type="compositionally biased region" description="Polar residues" evidence="14">
    <location>
        <begin position="1423"/>
        <end position="1435"/>
    </location>
</feature>
<dbReference type="OrthoDB" id="10261556at2759"/>
<name>A0A8B7NY88_HYAAZ</name>